<organism evidence="2 3">
    <name type="scientific">Streptococcus panodentis</name>
    <dbReference type="NCBI Taxonomy" id="1581472"/>
    <lineage>
        <taxon>Bacteria</taxon>
        <taxon>Bacillati</taxon>
        <taxon>Bacillota</taxon>
        <taxon>Bacilli</taxon>
        <taxon>Lactobacillales</taxon>
        <taxon>Streptococcaceae</taxon>
        <taxon>Streptococcus</taxon>
    </lineage>
</organism>
<gene>
    <name evidence="2" type="ORF">DHL47_04260</name>
</gene>
<feature type="domain" description="DUF4037" evidence="1">
    <location>
        <begin position="119"/>
        <end position="207"/>
    </location>
</feature>
<proteinExistence type="predicted"/>
<evidence type="ECO:0000313" key="2">
    <source>
        <dbReference type="EMBL" id="MBP2620561.1"/>
    </source>
</evidence>
<name>A0ABS5AWD9_9STRE</name>
<dbReference type="Gene3D" id="3.30.460.10">
    <property type="entry name" value="Beta Polymerase, domain 2"/>
    <property type="match status" value="1"/>
</dbReference>
<dbReference type="SUPFAM" id="SSF81301">
    <property type="entry name" value="Nucleotidyltransferase"/>
    <property type="match status" value="1"/>
</dbReference>
<protein>
    <submittedName>
        <fullName evidence="2">Nucleotidyltransferase</fullName>
    </submittedName>
</protein>
<dbReference type="CDD" id="cd05403">
    <property type="entry name" value="NT_KNTase_like"/>
    <property type="match status" value="1"/>
</dbReference>
<dbReference type="InterPro" id="IPR025117">
    <property type="entry name" value="DUF4037"/>
</dbReference>
<evidence type="ECO:0000259" key="1">
    <source>
        <dbReference type="Pfam" id="PF13228"/>
    </source>
</evidence>
<dbReference type="Proteomes" id="UP001519349">
    <property type="component" value="Unassembled WGS sequence"/>
</dbReference>
<dbReference type="RefSeq" id="WP_209550993.1">
    <property type="nucleotide sequence ID" value="NZ_QFAY01000006.1"/>
</dbReference>
<dbReference type="EMBL" id="QFAY01000006">
    <property type="protein sequence ID" value="MBP2620561.1"/>
    <property type="molecule type" value="Genomic_DNA"/>
</dbReference>
<reference evidence="2 3" key="1">
    <citation type="submission" date="2018-05" db="EMBL/GenBank/DDBJ databases">
        <title>Draft genome sequence of Streptococcus panodentis CCUG 70867T.</title>
        <authorList>
            <person name="Salva-Serra F."/>
            <person name="Mendez V."/>
            <person name="Jaen-Luchoro D."/>
            <person name="Gonzales-Siles L."/>
            <person name="Karlsson R."/>
            <person name="Engstrom-Jakobsson H."/>
            <person name="Busquets A."/>
            <person name="Gomila M."/>
            <person name="Pineiro-Iglesias B."/>
            <person name="Bennasar-Figueras A."/>
            <person name="Seeger M."/>
            <person name="Moore E."/>
        </authorList>
    </citation>
    <scope>NUCLEOTIDE SEQUENCE [LARGE SCALE GENOMIC DNA]</scope>
    <source>
        <strain evidence="2 3">CCUG 70867</strain>
    </source>
</reference>
<sequence length="265" mass="30952">MPQELFKDLAQLDQVEALVLGGSRAGQHFDQDSDYDVYVYLTAPLAPEIRRSILSKHCSYMEIGNHFWELEDDCVLKNGIEMELIYRRLDDFDQDLETVVLSHQAQNAYTTCMWYNLLHSKILYDRHGRYAALQSKYSLPYPTELKKNIIAKQLLLLDQALPAFSRQIKKALKRQDLLSINHRSSEFFASYFDLLFALNTQPHPGEKRMLQYALDNCSRLPQDFEGTIQNYFRTLYQPDRQQETLASLDKILANLMELVEKDDDL</sequence>
<comment type="caution">
    <text evidence="2">The sequence shown here is derived from an EMBL/GenBank/DDBJ whole genome shotgun (WGS) entry which is preliminary data.</text>
</comment>
<keyword evidence="3" id="KW-1185">Reference proteome</keyword>
<dbReference type="InterPro" id="IPR043519">
    <property type="entry name" value="NT_sf"/>
</dbReference>
<dbReference type="Pfam" id="PF13228">
    <property type="entry name" value="DUF4037"/>
    <property type="match status" value="1"/>
</dbReference>
<evidence type="ECO:0000313" key="3">
    <source>
        <dbReference type="Proteomes" id="UP001519349"/>
    </source>
</evidence>
<accession>A0ABS5AWD9</accession>